<feature type="domain" description="Rhodanese" evidence="3">
    <location>
        <begin position="12"/>
        <end position="126"/>
    </location>
</feature>
<dbReference type="SUPFAM" id="SSF52821">
    <property type="entry name" value="Rhodanese/Cell cycle control phosphatase"/>
    <property type="match status" value="2"/>
</dbReference>
<dbReference type="InterPro" id="IPR001763">
    <property type="entry name" value="Rhodanese-like_dom"/>
</dbReference>
<organism evidence="4">
    <name type="scientific">bioreactor metagenome</name>
    <dbReference type="NCBI Taxonomy" id="1076179"/>
    <lineage>
        <taxon>unclassified sequences</taxon>
        <taxon>metagenomes</taxon>
        <taxon>ecological metagenomes</taxon>
    </lineage>
</organism>
<dbReference type="InterPro" id="IPR036873">
    <property type="entry name" value="Rhodanese-like_dom_sf"/>
</dbReference>
<keyword evidence="1 4" id="KW-0808">Transferase</keyword>
<dbReference type="Gene3D" id="3.40.250.10">
    <property type="entry name" value="Rhodanese-like domain"/>
    <property type="match status" value="2"/>
</dbReference>
<reference evidence="4" key="1">
    <citation type="submission" date="2019-08" db="EMBL/GenBank/DDBJ databases">
        <authorList>
            <person name="Kucharzyk K."/>
            <person name="Murdoch R.W."/>
            <person name="Higgins S."/>
            <person name="Loffler F."/>
        </authorList>
    </citation>
    <scope>NUCLEOTIDE SEQUENCE</scope>
</reference>
<evidence type="ECO:0000259" key="3">
    <source>
        <dbReference type="PROSITE" id="PS50206"/>
    </source>
</evidence>
<protein>
    <submittedName>
        <fullName evidence="4">Putative thiosulfate sulfurtransferase SseB</fullName>
        <ecNumber evidence="4">2.8.1.1</ecNumber>
    </submittedName>
</protein>
<dbReference type="PROSITE" id="PS50206">
    <property type="entry name" value="RHODANESE_3"/>
    <property type="match status" value="2"/>
</dbReference>
<accession>A0A645BYK6</accession>
<comment type="caution">
    <text evidence="4">The sequence shown here is derived from an EMBL/GenBank/DDBJ whole genome shotgun (WGS) entry which is preliminary data.</text>
</comment>
<dbReference type="PANTHER" id="PTHR11364:SF27">
    <property type="entry name" value="SULFURTRANSFERASE"/>
    <property type="match status" value="1"/>
</dbReference>
<dbReference type="AlphaFoldDB" id="A0A645BYK6"/>
<dbReference type="PANTHER" id="PTHR11364">
    <property type="entry name" value="THIOSULFATE SULFERTANSFERASE"/>
    <property type="match status" value="1"/>
</dbReference>
<proteinExistence type="predicted"/>
<evidence type="ECO:0000256" key="2">
    <source>
        <dbReference type="ARBA" id="ARBA00022737"/>
    </source>
</evidence>
<dbReference type="EMBL" id="VSSQ01023370">
    <property type="protein sequence ID" value="MPM70257.1"/>
    <property type="molecule type" value="Genomic_DNA"/>
</dbReference>
<dbReference type="CDD" id="cd01448">
    <property type="entry name" value="TST_Repeat_1"/>
    <property type="match status" value="1"/>
</dbReference>
<dbReference type="InterPro" id="IPR001307">
    <property type="entry name" value="Thiosulphate_STrfase_CS"/>
</dbReference>
<gene>
    <name evidence="4" type="primary">sseB_3</name>
    <name evidence="4" type="ORF">SDC9_117211</name>
</gene>
<dbReference type="CDD" id="cd01449">
    <property type="entry name" value="TST_Repeat_2"/>
    <property type="match status" value="1"/>
</dbReference>
<evidence type="ECO:0000313" key="4">
    <source>
        <dbReference type="EMBL" id="MPM70257.1"/>
    </source>
</evidence>
<dbReference type="PROSITE" id="PS00380">
    <property type="entry name" value="RHODANESE_1"/>
    <property type="match status" value="1"/>
</dbReference>
<dbReference type="SMART" id="SM00450">
    <property type="entry name" value="RHOD"/>
    <property type="match status" value="2"/>
</dbReference>
<dbReference type="InterPro" id="IPR045078">
    <property type="entry name" value="TST/MPST-like"/>
</dbReference>
<sequence length="272" mass="28421">MVPVVSPAWLEKHPEAVIVDLRWALGATTGYESYLEGHIPGAVFIDLDTELSAAPTVEGGRHPLPDPADFAAAMSRAGISDDSTVVAYDDAGGFSAGRLVWMLRALGVEAALLDGGLHSWPHALTTQIPDPAEGSFTARGWDEGQTATMDEAVAGPLVIDARASERYQGTTEPTGVAAGHIPGALNAPLGDNLDSNLRFRTPQQLREQYQAIGVTDAAQAIVYCGSGVTACHDLLAMEYAGLGRGRLFVGSWSAYAPSGRPIATGAEPGERG</sequence>
<dbReference type="GO" id="GO:0004792">
    <property type="term" value="F:thiosulfate-cyanide sulfurtransferase activity"/>
    <property type="evidence" value="ECO:0007669"/>
    <property type="project" value="UniProtKB-EC"/>
</dbReference>
<dbReference type="Pfam" id="PF00581">
    <property type="entry name" value="Rhodanese"/>
    <property type="match status" value="2"/>
</dbReference>
<feature type="domain" description="Rhodanese" evidence="3">
    <location>
        <begin position="152"/>
        <end position="264"/>
    </location>
</feature>
<name>A0A645BYK6_9ZZZZ</name>
<keyword evidence="2" id="KW-0677">Repeat</keyword>
<dbReference type="EC" id="2.8.1.1" evidence="4"/>
<evidence type="ECO:0000256" key="1">
    <source>
        <dbReference type="ARBA" id="ARBA00022679"/>
    </source>
</evidence>